<gene>
    <name evidence="10" type="ORF">BJY26_001999</name>
</gene>
<dbReference type="PROSITE" id="PS01333">
    <property type="entry name" value="PYRASE_GLU"/>
    <property type="match status" value="1"/>
</dbReference>
<dbReference type="PIRSF" id="PIRSF015592">
    <property type="entry name" value="Prld-crbxl_pptds"/>
    <property type="match status" value="1"/>
</dbReference>
<evidence type="ECO:0000256" key="6">
    <source>
        <dbReference type="ARBA" id="ARBA00022670"/>
    </source>
</evidence>
<protein>
    <recommendedName>
        <fullName evidence="9">Pyroglutamyl-peptidase I</fullName>
        <ecNumber evidence="9">3.4.19.3</ecNumber>
    </recommendedName>
</protein>
<evidence type="ECO:0000313" key="11">
    <source>
        <dbReference type="Proteomes" id="UP000539111"/>
    </source>
</evidence>
<dbReference type="EMBL" id="JACBZP010000001">
    <property type="protein sequence ID" value="NYI67693.1"/>
    <property type="molecule type" value="Genomic_DNA"/>
</dbReference>
<dbReference type="Proteomes" id="UP000539111">
    <property type="component" value="Unassembled WGS sequence"/>
</dbReference>
<evidence type="ECO:0000313" key="10">
    <source>
        <dbReference type="EMBL" id="NYI67693.1"/>
    </source>
</evidence>
<keyword evidence="7 10" id="KW-0378">Hydrolase</keyword>
<reference evidence="10 11" key="1">
    <citation type="submission" date="2020-07" db="EMBL/GenBank/DDBJ databases">
        <title>Sequencing the genomes of 1000 actinobacteria strains.</title>
        <authorList>
            <person name="Klenk H.-P."/>
        </authorList>
    </citation>
    <scope>NUCLEOTIDE SEQUENCE [LARGE SCALE GENOMIC DNA]</scope>
    <source>
        <strain evidence="10 11">DSM 26341</strain>
    </source>
</reference>
<dbReference type="Pfam" id="PF01470">
    <property type="entry name" value="Peptidase_C15"/>
    <property type="match status" value="1"/>
</dbReference>
<evidence type="ECO:0000256" key="2">
    <source>
        <dbReference type="ARBA" id="ARBA00002280"/>
    </source>
</evidence>
<comment type="subcellular location">
    <subcellularLocation>
        <location evidence="3">Cytoplasm</location>
    </subcellularLocation>
</comment>
<evidence type="ECO:0000256" key="4">
    <source>
        <dbReference type="ARBA" id="ARBA00006641"/>
    </source>
</evidence>
<comment type="similarity">
    <text evidence="4">Belongs to the peptidase C15 family.</text>
</comment>
<evidence type="ECO:0000256" key="3">
    <source>
        <dbReference type="ARBA" id="ARBA00004496"/>
    </source>
</evidence>
<evidence type="ECO:0000256" key="5">
    <source>
        <dbReference type="ARBA" id="ARBA00022490"/>
    </source>
</evidence>
<evidence type="ECO:0000256" key="9">
    <source>
        <dbReference type="PROSITE-ProRule" id="PRU10076"/>
    </source>
</evidence>
<dbReference type="PANTHER" id="PTHR23402">
    <property type="entry name" value="PROTEASE FAMILY C15 PYROGLUTAMYL-PEPTIDASE I-RELATED"/>
    <property type="match status" value="1"/>
</dbReference>
<dbReference type="PANTHER" id="PTHR23402:SF1">
    <property type="entry name" value="PYROGLUTAMYL-PEPTIDASE I"/>
    <property type="match status" value="1"/>
</dbReference>
<name>A0A7Z0D2I9_9MICO</name>
<keyword evidence="5" id="KW-0963">Cytoplasm</keyword>
<keyword evidence="11" id="KW-1185">Reference proteome</keyword>
<dbReference type="GO" id="GO:0005829">
    <property type="term" value="C:cytosol"/>
    <property type="evidence" value="ECO:0007669"/>
    <property type="project" value="InterPro"/>
</dbReference>
<keyword evidence="6" id="KW-0645">Protease</keyword>
<evidence type="ECO:0000256" key="7">
    <source>
        <dbReference type="ARBA" id="ARBA00022801"/>
    </source>
</evidence>
<dbReference type="InterPro" id="IPR036440">
    <property type="entry name" value="Peptidase_C15-like_sf"/>
</dbReference>
<dbReference type="AlphaFoldDB" id="A0A7Z0D2I9"/>
<comment type="function">
    <text evidence="2">Removes 5-oxoproline from various penultimate amino acid residues except L-proline.</text>
</comment>
<dbReference type="RefSeq" id="WP_179427840.1">
    <property type="nucleotide sequence ID" value="NZ_JACBZP010000001.1"/>
</dbReference>
<dbReference type="InterPro" id="IPR029762">
    <property type="entry name" value="PGP-I_bact-type"/>
</dbReference>
<dbReference type="NCBIfam" id="TIGR00504">
    <property type="entry name" value="pyro_pdase"/>
    <property type="match status" value="1"/>
</dbReference>
<organism evidence="10 11">
    <name type="scientific">Spelaeicoccus albus</name>
    <dbReference type="NCBI Taxonomy" id="1280376"/>
    <lineage>
        <taxon>Bacteria</taxon>
        <taxon>Bacillati</taxon>
        <taxon>Actinomycetota</taxon>
        <taxon>Actinomycetes</taxon>
        <taxon>Micrococcales</taxon>
        <taxon>Brevibacteriaceae</taxon>
        <taxon>Spelaeicoccus</taxon>
    </lineage>
</organism>
<dbReference type="InterPro" id="IPR033693">
    <property type="entry name" value="PGPEP1_Glu_AS"/>
</dbReference>
<feature type="active site" evidence="9">
    <location>
        <position position="100"/>
    </location>
</feature>
<dbReference type="SUPFAM" id="SSF53182">
    <property type="entry name" value="Pyrrolidone carboxyl peptidase (pyroglutamate aminopeptidase)"/>
    <property type="match status" value="1"/>
</dbReference>
<evidence type="ECO:0000256" key="8">
    <source>
        <dbReference type="ARBA" id="ARBA00022807"/>
    </source>
</evidence>
<dbReference type="Gene3D" id="3.40.630.20">
    <property type="entry name" value="Peptidase C15, pyroglutamyl peptidase I-like"/>
    <property type="match status" value="1"/>
</dbReference>
<comment type="catalytic activity">
    <reaction evidence="1 9">
        <text>Release of an N-terminal pyroglutamyl group from a polypeptide, the second amino acid generally not being Pro.</text>
        <dbReference type="EC" id="3.4.19.3"/>
    </reaction>
</comment>
<evidence type="ECO:0000256" key="1">
    <source>
        <dbReference type="ARBA" id="ARBA00001770"/>
    </source>
</evidence>
<proteinExistence type="inferred from homology"/>
<dbReference type="InterPro" id="IPR000816">
    <property type="entry name" value="Peptidase_C15"/>
</dbReference>
<dbReference type="GO" id="GO:0016920">
    <property type="term" value="F:pyroglutamyl-peptidase activity"/>
    <property type="evidence" value="ECO:0007669"/>
    <property type="project" value="UniProtKB-EC"/>
</dbReference>
<sequence>MTRKVPTVLLTGFEPFDGKSVNPSWQAVRMLTGRAEAGDSGRVGGDLVGGDLIGPELIGAELPCEFGTCGDVLADLIDDHRPDVVVCVGEAAGRAELSVERVAINIDDARIPDNAGRQPIDRPVIAGAPAAYFSTLPIKAAAAAVRAAGVPAGISQTAGTFACNHVFYRLMHLIATRNLRLRGGFVHVPSSPDMRAEDAARGLARVVRASLDASDDIVAVGGAEC</sequence>
<dbReference type="CDD" id="cd00501">
    <property type="entry name" value="Peptidase_C15"/>
    <property type="match status" value="1"/>
</dbReference>
<dbReference type="NCBIfam" id="NF009676">
    <property type="entry name" value="PRK13197.1"/>
    <property type="match status" value="1"/>
</dbReference>
<dbReference type="GO" id="GO:0006508">
    <property type="term" value="P:proteolysis"/>
    <property type="evidence" value="ECO:0007669"/>
    <property type="project" value="UniProtKB-KW"/>
</dbReference>
<keyword evidence="8" id="KW-0788">Thiol protease</keyword>
<dbReference type="EC" id="3.4.19.3" evidence="9"/>
<comment type="caution">
    <text evidence="10">The sequence shown here is derived from an EMBL/GenBank/DDBJ whole genome shotgun (WGS) entry which is preliminary data.</text>
</comment>
<dbReference type="InterPro" id="IPR016125">
    <property type="entry name" value="Peptidase_C15-like"/>
</dbReference>
<accession>A0A7Z0D2I9</accession>